<feature type="transmembrane region" description="Helical" evidence="1">
    <location>
        <begin position="44"/>
        <end position="60"/>
    </location>
</feature>
<proteinExistence type="predicted"/>
<protein>
    <recommendedName>
        <fullName evidence="5">HupE/UreJ family protein</fullName>
    </recommendedName>
</protein>
<keyword evidence="4" id="KW-1185">Reference proteome</keyword>
<evidence type="ECO:0008006" key="5">
    <source>
        <dbReference type="Google" id="ProtNLM"/>
    </source>
</evidence>
<dbReference type="Proteomes" id="UP001144205">
    <property type="component" value="Unassembled WGS sequence"/>
</dbReference>
<evidence type="ECO:0000256" key="2">
    <source>
        <dbReference type="SAM" id="SignalP"/>
    </source>
</evidence>
<keyword evidence="1" id="KW-0812">Transmembrane</keyword>
<sequence length="199" mass="20132">MPLRLRAGLALALMPQAASAHAIGAGAGQPFGAGLKLALTNPDLLLPMLALAVALALWGARGLRAAWPYLLAGTLIGLAIAPVSGPWIGLTAMGIGLLLAVVAALVPVARLAPALPWLAGMTGLAVVGYALEGHGFGEVSNATRAGLLIGLHGALALAVGAIRMSLATIRYPATAIFWRIAASWIAAILVLYLAFTLRG</sequence>
<feature type="chain" id="PRO_5046613988" description="HupE/UreJ family protein" evidence="2">
    <location>
        <begin position="21"/>
        <end position="199"/>
    </location>
</feature>
<dbReference type="RefSeq" id="WP_281843034.1">
    <property type="nucleotide sequence ID" value="NZ_BROH01000009.1"/>
</dbReference>
<accession>A0ABQ5LVH3</accession>
<feature type="transmembrane region" description="Helical" evidence="1">
    <location>
        <begin position="90"/>
        <end position="108"/>
    </location>
</feature>
<evidence type="ECO:0000313" key="4">
    <source>
        <dbReference type="Proteomes" id="UP001144205"/>
    </source>
</evidence>
<keyword evidence="2" id="KW-0732">Signal</keyword>
<feature type="signal peptide" evidence="2">
    <location>
        <begin position="1"/>
        <end position="20"/>
    </location>
</feature>
<gene>
    <name evidence="3" type="ORF">STA1M1_28630</name>
</gene>
<dbReference type="EMBL" id="BROH01000009">
    <property type="protein sequence ID" value="GKY88994.1"/>
    <property type="molecule type" value="Genomic_DNA"/>
</dbReference>
<feature type="transmembrane region" description="Helical" evidence="1">
    <location>
        <begin position="115"/>
        <end position="131"/>
    </location>
</feature>
<name>A0ABQ5LVH3_9RHOB</name>
<comment type="caution">
    <text evidence="3">The sequence shown here is derived from an EMBL/GenBank/DDBJ whole genome shotgun (WGS) entry which is preliminary data.</text>
</comment>
<feature type="transmembrane region" description="Helical" evidence="1">
    <location>
        <begin position="143"/>
        <end position="164"/>
    </location>
</feature>
<evidence type="ECO:0000313" key="3">
    <source>
        <dbReference type="EMBL" id="GKY88994.1"/>
    </source>
</evidence>
<keyword evidence="1" id="KW-0472">Membrane</keyword>
<keyword evidence="1" id="KW-1133">Transmembrane helix</keyword>
<feature type="transmembrane region" description="Helical" evidence="1">
    <location>
        <begin position="176"/>
        <end position="195"/>
    </location>
</feature>
<feature type="transmembrane region" description="Helical" evidence="1">
    <location>
        <begin position="67"/>
        <end position="84"/>
    </location>
</feature>
<evidence type="ECO:0000256" key="1">
    <source>
        <dbReference type="SAM" id="Phobius"/>
    </source>
</evidence>
<reference evidence="3" key="1">
    <citation type="journal article" date="2023" name="Int. J. Syst. Evol. Microbiol.">
        <title>Sinisalibacter aestuarii sp. nov., isolated from estuarine sediment of the Arakawa River.</title>
        <authorList>
            <person name="Arafat S.T."/>
            <person name="Hirano S."/>
            <person name="Sato A."/>
            <person name="Takeuchi K."/>
            <person name="Yasuda T."/>
            <person name="Terahara T."/>
            <person name="Hamada M."/>
            <person name="Kobayashi T."/>
        </authorList>
    </citation>
    <scope>NUCLEOTIDE SEQUENCE</scope>
    <source>
        <strain evidence="3">B-399</strain>
    </source>
</reference>
<organism evidence="3 4">
    <name type="scientific">Sinisalibacter aestuarii</name>
    <dbReference type="NCBI Taxonomy" id="2949426"/>
    <lineage>
        <taxon>Bacteria</taxon>
        <taxon>Pseudomonadati</taxon>
        <taxon>Pseudomonadota</taxon>
        <taxon>Alphaproteobacteria</taxon>
        <taxon>Rhodobacterales</taxon>
        <taxon>Roseobacteraceae</taxon>
        <taxon>Sinisalibacter</taxon>
    </lineage>
</organism>